<evidence type="ECO:0000313" key="2">
    <source>
        <dbReference type="Proteomes" id="UP001140234"/>
    </source>
</evidence>
<protein>
    <submittedName>
        <fullName evidence="1">U3 snoRNP protein</fullName>
    </submittedName>
</protein>
<accession>A0ACC1K8L1</accession>
<sequence length="4046" mass="438690">MSGSRITTLAESIGRTPLVGLSDIEGVGERLAAELLGKLEFMNPGASIKDRVAKHILAQLDARGVGRDALLVVAGPGNLAISLAMLRRQLVCLVPERTSADRVRLLKATGVADIVRTLDGALPGSPEHPAEIGRRIATHRPGAVYIDEETGDWDLSECYSELARELIEQSEGRLDALVLGVDTGNAATHLSRALKAQLPDIQIVGVEPSNSAIGEPCIANPLARRWLCEDIGRAYAPRALAPGAIDMWIQVSDPVAYSMARRLVQGGVFAGPAAGASVAAARMFAVSAALQPGQRVAVILGDTARNYSDTLLSDDWMLAHDLLDAKMLDSLRRKQLDQYRAASVEDLQLPAAVAVSEDDPVGVAISTMAEHDFSQVPWVSKLDASVARSPLGRWFRLEGCGRRAERTGSRFSVELRAGLTTFVTMAYIISTNALIIADSGGPCNCDRGAFGPTCDGDPAYAQCLQGVKQDLITATCAIACIACVLMGLLANLPIALAPGMGLNAYFAYTVVGFHGSGKVSYENALAAVCIEGIIFFVLSLVGLRQWFARMIPAALKTATGAGIGLYLAFIGLQSSAGIGLITADPATLVKLGGCAPEYRNKDNVCTGHSMEGGQTWLGVMGLVVIAVLMLYRVRGAVLAGIALVAIVSWPRPTAVTYFPYTPAGDEAFAFFKKVVTFHPIQHTLAKFQWDLSSGDFWVALITFLYVDILDCTGTMFSMAKFGGYMDDETQDFEGSSMAFLVDSACITVGSVLGSSPVTAFIESGAGIAEGARTGIAAVATGFLFFIALFFAPIFASFPPWATGPALIIVGSMMMKNVTQINWRYLGDAFPAFVTIIMIPLSYSIGYGLIAGIGTFVAINSLAFILHKASSGRIAPHNYEERDDWVGFVSRGGFSSNIPGWLRRQRRAGDSTAMKDTGAVPQLSTTGGANRFCLKSFQQRAKEIEINVSRRIVRDFDEPDEHGSYFAEALQKWSELNCTRDYSAFIRRIHNYKQSLAQILYHKEEIICAIEDYLTTEHELVVVPMLDLMATLVRDLQDEVLPYYERLVRRVLALIRSESIEVIEAACNALAYLFKYLAKTLIADLRPTFTLLAPMLGVERQRGHIRRFVAESMAFMVRKLRGEALQQFTQHVVHSVVECPPNRVEGFRDGVALLYFECMRGVDTQLYSRAPAMLTALLRELYREAPAGRRLEDNDVYVLVASVLKLCLHHAKREPLQPLWAVLLAEYDAKASAMADSAAANAQPLACLLGLLAVATLVRKGSRVSDYKPLLQRCATAFTIAQSLPADVDSDTAAALAHGRVKLLVGLLLQSDFADVISTGKVLLDTAFACEPLPALLAMATTLARLEWTQWNQVLLPYLVRLTVSNWASDRVALLLFWAELVQQGLFKVQAGAVSSVVTLRGHILFPAAAGDAAQKEPSGPCVSQALLDWLASPVDWVAVASQPQRLPADEGDAFPGFSGEGDSEMADASSCSNTDGPAELAIMSAIISVLGSVAVDPGLLLASLGGFAAQLTTAIAEITGQLAAENGFLQQSPMAAAAAADSGDPWGDDASAALGLDMPRAECLYWGAYHQLVPLVGLLGRVLQLVATTAHHAPPRQACEQLLDVWCGVIDTALPVHAANTALVEGATMVADALRFVTTAARPSDAPTPAAKQKAAAALSSQQLAEVLPLVGRNLASTQPSLRLATLRLLASFDQPELGRSGADKPSSKDKNADPARFIQMGIELESTPADLATYKDRIGHLRRMTAAASTGNMPRLYSGVLPALLTAQLSVNFSYLWPEASKQLGLLAGPYRDLYWRAVWGQLQRFGDERRLIETGATPEAKRWLKRRAEEWSAQAAVTSQPKLDGHALECPNHARADRVYAAEVARFAGESSAALHCLLAAASCRDVEHVDYANMRKQLLKVLVESGAAAAEAHSQTVVGEFLAAARFEFGWTAAFCGWDTSAEHGAVGGRAHCGLLIERRRRTADESCLLWLGLFAKFRRPQQAHAAATLHELFMFMLSRGDSEVQRRALDCVLAWRQPEVVPYADNLRNLLDEKRFRDELKTFELAANGSSINVVHRERLMPVVLRLLHGLMMTRGGKATRKDGAKHRRTAILGAMVGITHAELRAFVDIGLATFHRTLARATPRELLAGDAGEAFSLTHGAMDVDHAADDVSETSGAASDGPGAEMDGVSPRALLSHFHFLLELIRHLGHRSTPVFHESLAVLLSAIAWAQRELDVANDQLGQLLADQGDSADDVDEGSDDGALDEPADDESEADALSESGPARGDVERRKKVAREVRQVAMLCLVRMFTLVTPEFRFGPYMQCIYEVVVDPRIDNLAAENTQSSSALLRLLKSWTLSPRYLAYLVDYNPLTFPMLLDILVAPKVQPAVVGLVLDILQVFLDYSPAAPVSKHELSAAEADECAALVRRTLQANVSRILGHMRTCFASAALAPPAAASAGSRGSSSGSGLATRQIHILSRVAEYATAETQDAKALLGLLLPMLQRPNAAVPERTKDEVLKTMHRFIPLVLDPATSSLPADERRRLLASYLSAASACFSRLRLDSARATLSQILAQLAQADRALRAPAGGEATPLETAAAIVEEINAYSAVRLDEPDHDRRLAAFARLNEELWSDGARLDASAWVPILHNLVYFAHDQEELSTRANAAFGLARFVTRTAQAFDSDPASNEARGLGGNMQAIVLPAVKRAVGSRHEVIQIEFLGVLRRAVRECGPHFDQLRDLAVLDDPDEEANFFYNILHIQTHRRVRAMVRFRNLVVRAADKHAKDMDVDEASSTKARPTDRKCLQPLNFASGQAGPVSAASIRTIIFPILENWAVAEGAQLNNDLANEAIQTIGALGAVLPWSQYHAAVRKYLGMIKRTPQLEKRLVRLVMALLDSFHFDLRRVQVDEAGQLASAGDQAPPTGVAAQAAPDADDDEDGAAPAAAVEETGDAANERIHGAVIGYLLPELKKRIGNEDEDNMALRAPVAMSVIRVLTALPKATMDAQLPGVLTTICNMLRARAQSARNTTRETLIRIIKFLGPAYFGFLVKELSASLSRGPQKHILSYTIYTMLRETVRAIEVGDLDYTLEPIVEILVQDVFGQVGEDKDAEEWTTKSREARVHHAPDCFEMLAAVTRFENIRVLLAPLRDILRETDTPKRTRQVDEVLRRISLGLNRNRSYSPKAVLVFSHGIIKQYLALSAGTANGTQPAAADDEAQRRTRFAMDEDEATVHVRRKDVAPKRDFLQANAHRFVQFGLGVVYFGLKRERFDAKDPAVLGMLNPFVGLAGDGLYSRYDSVIALCCKIWAIMVRMPLPAVPDGIPVVIRRLFAIFGQSASTASDLIQNCFKLLASLLRSAHAEALMADYAPQETDDAAAEAPATGKKGNKAPAALECMKKSLLSETQLRDLIDFIRPDIEEPERQGTAFSLIRAILTRRMIVDSLYKLLDTVRGLMVSAQDPGARELCRLTWFQFLMDYPLGERRLANAMSFVVQNASGYAYESGRVSALEVMGVIVNRFADEILLPAAAEPFFLGLVLIVAKDESSQCRAMATHLLPELVGRFDQPRLKRMWVLVEQWADGITAGGLPVAGGAPDDAAAAAAKQAKLRELGRTALQCYGLVIEPLGDRFQKQIPAFLRAVDAALTTSLRTWRTAEQKLNYIGAADDLEAAAASLQSGSDPHEDALVCWETAYAALGAFGRFAKAMPRRAVGDAGQSRVWLLAARHLTHPHAWVRLAAARLVGAYVAMADPSWMHEADAQPGPPAQPALPEWDVPEYRGAPKLVLMSAASLRQLASGMVVQLGSRYATGDLGDQVVKNLYFIARCFLAAVPEEALLAATEAPSVPEDAASDDDSASDDEDDADLAPADGPSEPAREQSLLWLINRVGGLARTEIIRGRGATEKRTFCFRWFAAVIALVPPPLLTQPAYIEPILSPLFRTTESTPHPAQAGAAQPGAPAAPVLSESAGELKALAGQVTQLLQGRIGVTAFAAALVRVQRQIGDLRNERRERRKQRAIADPVLHAQKKLRKHKAAIRRRREHDADEARKRVRTVFRRARGAAPSSK</sequence>
<dbReference type="Proteomes" id="UP001140234">
    <property type="component" value="Unassembled WGS sequence"/>
</dbReference>
<dbReference type="EMBL" id="JANBUJ010000021">
    <property type="protein sequence ID" value="KAJ2775399.1"/>
    <property type="molecule type" value="Genomic_DNA"/>
</dbReference>
<gene>
    <name evidence="1" type="primary">UTP20</name>
    <name evidence="1" type="ORF">IWQ57_000446</name>
</gene>
<name>A0ACC1K8L1_9FUNG</name>
<evidence type="ECO:0000313" key="1">
    <source>
        <dbReference type="EMBL" id="KAJ2775399.1"/>
    </source>
</evidence>
<organism evidence="1 2">
    <name type="scientific">Coemansia nantahalensis</name>
    <dbReference type="NCBI Taxonomy" id="2789366"/>
    <lineage>
        <taxon>Eukaryota</taxon>
        <taxon>Fungi</taxon>
        <taxon>Fungi incertae sedis</taxon>
        <taxon>Zoopagomycota</taxon>
        <taxon>Kickxellomycotina</taxon>
        <taxon>Kickxellomycetes</taxon>
        <taxon>Kickxellales</taxon>
        <taxon>Kickxellaceae</taxon>
        <taxon>Coemansia</taxon>
    </lineage>
</organism>
<proteinExistence type="predicted"/>
<keyword evidence="2" id="KW-1185">Reference proteome</keyword>
<comment type="caution">
    <text evidence="1">The sequence shown here is derived from an EMBL/GenBank/DDBJ whole genome shotgun (WGS) entry which is preliminary data.</text>
</comment>
<reference evidence="1" key="1">
    <citation type="submission" date="2022-07" db="EMBL/GenBank/DDBJ databases">
        <title>Phylogenomic reconstructions and comparative analyses of Kickxellomycotina fungi.</title>
        <authorList>
            <person name="Reynolds N.K."/>
            <person name="Stajich J.E."/>
            <person name="Barry K."/>
            <person name="Grigoriev I.V."/>
            <person name="Crous P."/>
            <person name="Smith M.E."/>
        </authorList>
    </citation>
    <scope>NUCLEOTIDE SEQUENCE</scope>
    <source>
        <strain evidence="1">CBS 109366</strain>
    </source>
</reference>